<name>A0ABV6Y0Z6_9ACTN</name>
<evidence type="ECO:0000256" key="5">
    <source>
        <dbReference type="ARBA" id="ARBA00022741"/>
    </source>
</evidence>
<dbReference type="NCBIfam" id="TIGR00409">
    <property type="entry name" value="proS_fam_II"/>
    <property type="match status" value="1"/>
</dbReference>
<comment type="caution">
    <text evidence="12">The sequence shown here is derived from an EMBL/GenBank/DDBJ whole genome shotgun (WGS) entry which is preliminary data.</text>
</comment>
<dbReference type="CDD" id="cd00861">
    <property type="entry name" value="ProRS_anticodon_short"/>
    <property type="match status" value="1"/>
</dbReference>
<evidence type="ECO:0000313" key="12">
    <source>
        <dbReference type="EMBL" id="MFC1444062.1"/>
    </source>
</evidence>
<dbReference type="InterPro" id="IPR036754">
    <property type="entry name" value="YbaK/aa-tRNA-synt-asso_dom_sf"/>
</dbReference>
<accession>A0ABV6Y0Z6</accession>
<dbReference type="InterPro" id="IPR004154">
    <property type="entry name" value="Anticodon-bd"/>
</dbReference>
<comment type="domain">
    <text evidence="10">Consists of three domains: the N-terminal catalytic domain, the editing domain and the C-terminal anticodon-binding domain.</text>
</comment>
<dbReference type="NCBIfam" id="NF006625">
    <property type="entry name" value="PRK09194.1"/>
    <property type="match status" value="1"/>
</dbReference>
<dbReference type="Gene3D" id="3.90.960.10">
    <property type="entry name" value="YbaK/aminoacyl-tRNA synthetase-associated domain"/>
    <property type="match status" value="1"/>
</dbReference>
<comment type="function">
    <text evidence="10">Catalyzes the attachment of proline to tRNA(Pro) in a two-step reaction: proline is first activated by ATP to form Pro-AMP and then transferred to the acceptor end of tRNA(Pro). As ProRS can inadvertently accommodate and process non-cognate amino acids such as alanine and cysteine, to avoid such errors it has two additional distinct editing activities against alanine. One activity is designated as 'pretransfer' editing and involves the tRNA(Pro)-independent hydrolysis of activated Ala-AMP. The other activity is designated 'posttransfer' editing and involves deacylation of mischarged Ala-tRNA(Pro). The misacylated Cys-tRNA(Pro) is not edited by ProRS.</text>
</comment>
<dbReference type="InterPro" id="IPR044140">
    <property type="entry name" value="ProRS_anticodon_short"/>
</dbReference>
<comment type="catalytic activity">
    <reaction evidence="9 10">
        <text>tRNA(Pro) + L-proline + ATP = L-prolyl-tRNA(Pro) + AMP + diphosphate</text>
        <dbReference type="Rhea" id="RHEA:14305"/>
        <dbReference type="Rhea" id="RHEA-COMP:9700"/>
        <dbReference type="Rhea" id="RHEA-COMP:9702"/>
        <dbReference type="ChEBI" id="CHEBI:30616"/>
        <dbReference type="ChEBI" id="CHEBI:33019"/>
        <dbReference type="ChEBI" id="CHEBI:60039"/>
        <dbReference type="ChEBI" id="CHEBI:78442"/>
        <dbReference type="ChEBI" id="CHEBI:78532"/>
        <dbReference type="ChEBI" id="CHEBI:456215"/>
        <dbReference type="EC" id="6.1.1.15"/>
    </reaction>
</comment>
<dbReference type="HAMAP" id="MF_01569">
    <property type="entry name" value="Pro_tRNA_synth_type1"/>
    <property type="match status" value="1"/>
</dbReference>
<keyword evidence="8 10" id="KW-0030">Aminoacyl-tRNA synthetase</keyword>
<dbReference type="InterPro" id="IPR002316">
    <property type="entry name" value="Pro-tRNA-ligase_IIa"/>
</dbReference>
<keyword evidence="7 10" id="KW-0648">Protein biosynthesis</keyword>
<evidence type="ECO:0000256" key="2">
    <source>
        <dbReference type="ARBA" id="ARBA00011738"/>
    </source>
</evidence>
<reference evidence="12 13" key="1">
    <citation type="submission" date="2024-06" db="EMBL/GenBank/DDBJ databases">
        <authorList>
            <person name="Lee S.D."/>
        </authorList>
    </citation>
    <scope>NUCLEOTIDE SEQUENCE [LARGE SCALE GENOMIC DNA]</scope>
    <source>
        <strain evidence="12 13">N1-10</strain>
    </source>
</reference>
<evidence type="ECO:0000313" key="13">
    <source>
        <dbReference type="Proteomes" id="UP001592581"/>
    </source>
</evidence>
<comment type="subunit">
    <text evidence="2 10">Homodimer.</text>
</comment>
<evidence type="ECO:0000256" key="7">
    <source>
        <dbReference type="ARBA" id="ARBA00022917"/>
    </source>
</evidence>
<evidence type="ECO:0000256" key="1">
    <source>
        <dbReference type="ARBA" id="ARBA00004496"/>
    </source>
</evidence>
<evidence type="ECO:0000256" key="9">
    <source>
        <dbReference type="ARBA" id="ARBA00047671"/>
    </source>
</evidence>
<dbReference type="Pfam" id="PF04073">
    <property type="entry name" value="tRNA_edit"/>
    <property type="match status" value="1"/>
</dbReference>
<dbReference type="SUPFAM" id="SSF55826">
    <property type="entry name" value="YbaK/ProRS associated domain"/>
    <property type="match status" value="1"/>
</dbReference>
<organism evidence="12 13">
    <name type="scientific">Streptacidiphilus jeojiensis</name>
    <dbReference type="NCBI Taxonomy" id="3229225"/>
    <lineage>
        <taxon>Bacteria</taxon>
        <taxon>Bacillati</taxon>
        <taxon>Actinomycetota</taxon>
        <taxon>Actinomycetes</taxon>
        <taxon>Kitasatosporales</taxon>
        <taxon>Streptomycetaceae</taxon>
        <taxon>Streptacidiphilus</taxon>
    </lineage>
</organism>
<dbReference type="PANTHER" id="PTHR42753:SF2">
    <property type="entry name" value="PROLINE--TRNA LIGASE"/>
    <property type="match status" value="1"/>
</dbReference>
<comment type="subcellular location">
    <subcellularLocation>
        <location evidence="1 10">Cytoplasm</location>
    </subcellularLocation>
</comment>
<evidence type="ECO:0000256" key="6">
    <source>
        <dbReference type="ARBA" id="ARBA00022840"/>
    </source>
</evidence>
<dbReference type="Gene3D" id="3.40.50.800">
    <property type="entry name" value="Anticodon-binding domain"/>
    <property type="match status" value="1"/>
</dbReference>
<dbReference type="Pfam" id="PF00587">
    <property type="entry name" value="tRNA-synt_2b"/>
    <property type="match status" value="1"/>
</dbReference>
<dbReference type="InterPro" id="IPR036621">
    <property type="entry name" value="Anticodon-bd_dom_sf"/>
</dbReference>
<dbReference type="PRINTS" id="PR01046">
    <property type="entry name" value="TRNASYNTHPRO"/>
</dbReference>
<dbReference type="InterPro" id="IPR007214">
    <property type="entry name" value="YbaK/aa-tRNA-synth-assoc-dom"/>
</dbReference>
<dbReference type="EC" id="6.1.1.15" evidence="10"/>
<sequence length="573" mass="62175">MRWSELYVPTLREDPADADAASHRLLLRAGYVRQLMAGHYSLLPLAVRVRAKIMDIVREEMNRAGGQEFVLPVMHPAEIWQKSGRWDVMGEEMFRLKDRRGADLALGMTHEEIFTTLATELRSYRQLPQVWYQFQTKFRDEPRPKSGLIRVREFTMKDAYSFDLDEAGLDAAFDRQHAAYARIFARIGIPAIPVQASSGSMGGSSSVEFMCPSDAGEDLIVTCPDCDYAANVEKAGSALAAIEDAVGPAAPERFDTPGVRTIDDLDREYGFSARQQVKTLVYILDEQLTLVLLRGDHALVEQKLIDATGANRIRPATPEEIVAALGARPGSLGAVGVADLPVIADEALRGRRSMATGANTDGVHLRGVDVDRDIAPARWADLREVTAGEPCPQCGAALGVVRTVEIGHIFKLGRKYTEPLGVSVLAPGGERVTPVMGCYGIGIERALACAVESHHDDRGIVWPVAIAPFEVAVVTLGKDEAVARAGEELYAQLRRERVDAVLDDRAERPGVKFSDVELVGIPYRITVGARGLAAGTVELTDRATGTSTEVALADVVGRVRELVLGAVAETGAE</sequence>
<protein>
    <recommendedName>
        <fullName evidence="10">Proline--tRNA ligase</fullName>
        <ecNumber evidence="10">6.1.1.15</ecNumber>
    </recommendedName>
    <alternativeName>
        <fullName evidence="10">Prolyl-tRNA synthetase</fullName>
        <shortName evidence="10">ProRS</shortName>
    </alternativeName>
</protein>
<comment type="similarity">
    <text evidence="10">Belongs to the class-II aminoacyl-tRNA synthetase family. ProS type 1 subfamily.</text>
</comment>
<keyword evidence="5 10" id="KW-0547">Nucleotide-binding</keyword>
<evidence type="ECO:0000256" key="4">
    <source>
        <dbReference type="ARBA" id="ARBA00022598"/>
    </source>
</evidence>
<dbReference type="EMBL" id="JBEUKS010000021">
    <property type="protein sequence ID" value="MFC1444062.1"/>
    <property type="molecule type" value="Genomic_DNA"/>
</dbReference>
<dbReference type="PANTHER" id="PTHR42753">
    <property type="entry name" value="MITOCHONDRIAL RIBOSOME PROTEIN L39/PROLYL-TRNA LIGASE FAMILY MEMBER"/>
    <property type="match status" value="1"/>
</dbReference>
<evidence type="ECO:0000259" key="11">
    <source>
        <dbReference type="PROSITE" id="PS50862"/>
    </source>
</evidence>
<dbReference type="Pfam" id="PF03129">
    <property type="entry name" value="HGTP_anticodon"/>
    <property type="match status" value="1"/>
</dbReference>
<dbReference type="PROSITE" id="PS50862">
    <property type="entry name" value="AA_TRNA_LIGASE_II"/>
    <property type="match status" value="1"/>
</dbReference>
<evidence type="ECO:0000256" key="10">
    <source>
        <dbReference type="HAMAP-Rule" id="MF_01569"/>
    </source>
</evidence>
<dbReference type="InterPro" id="IPR006195">
    <property type="entry name" value="aa-tRNA-synth_II"/>
</dbReference>
<dbReference type="InterPro" id="IPR050062">
    <property type="entry name" value="Pro-tRNA_synthetase"/>
</dbReference>
<evidence type="ECO:0000256" key="3">
    <source>
        <dbReference type="ARBA" id="ARBA00022490"/>
    </source>
</evidence>
<dbReference type="InterPro" id="IPR045864">
    <property type="entry name" value="aa-tRNA-synth_II/BPL/LPL"/>
</dbReference>
<keyword evidence="3 10" id="KW-0963">Cytoplasm</keyword>
<dbReference type="Gene3D" id="3.30.930.10">
    <property type="entry name" value="Bira Bifunctional Protein, Domain 2"/>
    <property type="match status" value="2"/>
</dbReference>
<dbReference type="SUPFAM" id="SSF52954">
    <property type="entry name" value="Class II aaRS ABD-related"/>
    <property type="match status" value="1"/>
</dbReference>
<evidence type="ECO:0000256" key="8">
    <source>
        <dbReference type="ARBA" id="ARBA00023146"/>
    </source>
</evidence>
<keyword evidence="6 10" id="KW-0067">ATP-binding</keyword>
<dbReference type="InterPro" id="IPR002314">
    <property type="entry name" value="aa-tRNA-synt_IIb"/>
</dbReference>
<dbReference type="Proteomes" id="UP001592581">
    <property type="component" value="Unassembled WGS sequence"/>
</dbReference>
<dbReference type="RefSeq" id="WP_380568870.1">
    <property type="nucleotide sequence ID" value="NZ_JBEUKS010000021.1"/>
</dbReference>
<dbReference type="GO" id="GO:0004827">
    <property type="term" value="F:proline-tRNA ligase activity"/>
    <property type="evidence" value="ECO:0007669"/>
    <property type="project" value="UniProtKB-EC"/>
</dbReference>
<keyword evidence="13" id="KW-1185">Reference proteome</keyword>
<dbReference type="InterPro" id="IPR004500">
    <property type="entry name" value="Pro-tRNA-synth_IIa_bac-type"/>
</dbReference>
<dbReference type="SUPFAM" id="SSF55681">
    <property type="entry name" value="Class II aaRS and biotin synthetases"/>
    <property type="match status" value="1"/>
</dbReference>
<dbReference type="CDD" id="cd04334">
    <property type="entry name" value="ProRS-INS"/>
    <property type="match status" value="1"/>
</dbReference>
<proteinExistence type="inferred from homology"/>
<feature type="domain" description="Aminoacyl-transfer RNA synthetases class-II family profile" evidence="11">
    <location>
        <begin position="33"/>
        <end position="463"/>
    </location>
</feature>
<dbReference type="InterPro" id="IPR023717">
    <property type="entry name" value="Pro-tRNA-Synthase_IIa_type1"/>
</dbReference>
<keyword evidence="4 10" id="KW-0436">Ligase</keyword>
<gene>
    <name evidence="10" type="primary">proS</name>
    <name evidence="12" type="ORF">ABUW04_38085</name>
</gene>